<evidence type="ECO:0000256" key="1">
    <source>
        <dbReference type="ARBA" id="ARBA00004123"/>
    </source>
</evidence>
<keyword evidence="10" id="KW-1185">Reference proteome</keyword>
<keyword evidence="2" id="KW-0479">Metal-binding</keyword>
<proteinExistence type="predicted"/>
<evidence type="ECO:0000256" key="2">
    <source>
        <dbReference type="ARBA" id="ARBA00022723"/>
    </source>
</evidence>
<reference evidence="9 10" key="1">
    <citation type="submission" date="2017-07" db="EMBL/GenBank/DDBJ databases">
        <authorList>
            <person name="Talla V."/>
            <person name="Backstrom N."/>
        </authorList>
    </citation>
    <scope>NUCLEOTIDE SEQUENCE [LARGE SCALE GENOMIC DNA]</scope>
</reference>
<dbReference type="GO" id="GO:0000981">
    <property type="term" value="F:DNA-binding transcription factor activity, RNA polymerase II-specific"/>
    <property type="evidence" value="ECO:0007669"/>
    <property type="project" value="TreeGrafter"/>
</dbReference>
<dbReference type="PROSITE" id="PS00028">
    <property type="entry name" value="ZINC_FINGER_C2H2_1"/>
    <property type="match status" value="1"/>
</dbReference>
<dbReference type="PANTHER" id="PTHR14003">
    <property type="entry name" value="TRANSCRIPTIONAL REPRESSOR PROTEIN YY"/>
    <property type="match status" value="1"/>
</dbReference>
<dbReference type="Pfam" id="PF00096">
    <property type="entry name" value="zf-C2H2"/>
    <property type="match status" value="1"/>
</dbReference>
<dbReference type="InterPro" id="IPR036236">
    <property type="entry name" value="Znf_C2H2_sf"/>
</dbReference>
<keyword evidence="6" id="KW-0539">Nucleus</keyword>
<dbReference type="GO" id="GO:0008270">
    <property type="term" value="F:zinc ion binding"/>
    <property type="evidence" value="ECO:0007669"/>
    <property type="project" value="UniProtKB-KW"/>
</dbReference>
<dbReference type="GO" id="GO:0005667">
    <property type="term" value="C:transcription regulator complex"/>
    <property type="evidence" value="ECO:0007669"/>
    <property type="project" value="TreeGrafter"/>
</dbReference>
<evidence type="ECO:0000313" key="10">
    <source>
        <dbReference type="Proteomes" id="UP000324832"/>
    </source>
</evidence>
<keyword evidence="5" id="KW-0862">Zinc</keyword>
<feature type="domain" description="C2H2-type" evidence="8">
    <location>
        <begin position="5"/>
        <end position="34"/>
    </location>
</feature>
<dbReference type="GO" id="GO:0031519">
    <property type="term" value="C:PcG protein complex"/>
    <property type="evidence" value="ECO:0007669"/>
    <property type="project" value="TreeGrafter"/>
</dbReference>
<dbReference type="Proteomes" id="UP000324832">
    <property type="component" value="Unassembled WGS sequence"/>
</dbReference>
<dbReference type="GO" id="GO:0000785">
    <property type="term" value="C:chromatin"/>
    <property type="evidence" value="ECO:0007669"/>
    <property type="project" value="TreeGrafter"/>
</dbReference>
<dbReference type="PROSITE" id="PS50157">
    <property type="entry name" value="ZINC_FINGER_C2H2_2"/>
    <property type="match status" value="1"/>
</dbReference>
<keyword evidence="3" id="KW-0677">Repeat</keyword>
<protein>
    <recommendedName>
        <fullName evidence="8">C2H2-type domain-containing protein</fullName>
    </recommendedName>
</protein>
<dbReference type="GO" id="GO:0000978">
    <property type="term" value="F:RNA polymerase II cis-regulatory region sequence-specific DNA binding"/>
    <property type="evidence" value="ECO:0007669"/>
    <property type="project" value="TreeGrafter"/>
</dbReference>
<dbReference type="SUPFAM" id="SSF57667">
    <property type="entry name" value="beta-beta-alpha zinc fingers"/>
    <property type="match status" value="1"/>
</dbReference>
<dbReference type="AlphaFoldDB" id="A0A5E4Q4D9"/>
<sequence>MALKWVCERDGCGKKFYKKSDLVVHTRYHTGERPYQCESCQVTFGQVPQGRSAVPVRVVPANVPAIVEK</sequence>
<dbReference type="InterPro" id="IPR013087">
    <property type="entry name" value="Znf_C2H2_type"/>
</dbReference>
<evidence type="ECO:0000256" key="4">
    <source>
        <dbReference type="ARBA" id="ARBA00022771"/>
    </source>
</evidence>
<evidence type="ECO:0000313" key="9">
    <source>
        <dbReference type="EMBL" id="VVC93139.1"/>
    </source>
</evidence>
<evidence type="ECO:0000256" key="6">
    <source>
        <dbReference type="ARBA" id="ARBA00023242"/>
    </source>
</evidence>
<dbReference type="PANTHER" id="PTHR14003:SF19">
    <property type="entry name" value="YY2 TRANSCRIPTION FACTOR"/>
    <property type="match status" value="1"/>
</dbReference>
<accession>A0A5E4Q4D9</accession>
<keyword evidence="4 7" id="KW-0863">Zinc-finger</keyword>
<dbReference type="EMBL" id="FZQP02001537">
    <property type="protein sequence ID" value="VVC93139.1"/>
    <property type="molecule type" value="Genomic_DNA"/>
</dbReference>
<comment type="subcellular location">
    <subcellularLocation>
        <location evidence="1">Nucleus</location>
    </subcellularLocation>
</comment>
<gene>
    <name evidence="9" type="ORF">LSINAPIS_LOCUS5392</name>
</gene>
<evidence type="ECO:0000259" key="8">
    <source>
        <dbReference type="PROSITE" id="PS50157"/>
    </source>
</evidence>
<evidence type="ECO:0000256" key="3">
    <source>
        <dbReference type="ARBA" id="ARBA00022737"/>
    </source>
</evidence>
<evidence type="ECO:0000256" key="5">
    <source>
        <dbReference type="ARBA" id="ARBA00022833"/>
    </source>
</evidence>
<dbReference type="FunFam" id="3.30.160.60:FF:001498">
    <property type="entry name" value="Zinc finger protein 404"/>
    <property type="match status" value="1"/>
</dbReference>
<evidence type="ECO:0000256" key="7">
    <source>
        <dbReference type="PROSITE-ProRule" id="PRU00042"/>
    </source>
</evidence>
<dbReference type="Gene3D" id="3.30.160.60">
    <property type="entry name" value="Classic Zinc Finger"/>
    <property type="match status" value="2"/>
</dbReference>
<organism evidence="9 10">
    <name type="scientific">Leptidea sinapis</name>
    <dbReference type="NCBI Taxonomy" id="189913"/>
    <lineage>
        <taxon>Eukaryota</taxon>
        <taxon>Metazoa</taxon>
        <taxon>Ecdysozoa</taxon>
        <taxon>Arthropoda</taxon>
        <taxon>Hexapoda</taxon>
        <taxon>Insecta</taxon>
        <taxon>Pterygota</taxon>
        <taxon>Neoptera</taxon>
        <taxon>Endopterygota</taxon>
        <taxon>Lepidoptera</taxon>
        <taxon>Glossata</taxon>
        <taxon>Ditrysia</taxon>
        <taxon>Papilionoidea</taxon>
        <taxon>Pieridae</taxon>
        <taxon>Dismorphiinae</taxon>
        <taxon>Leptidea</taxon>
    </lineage>
</organism>
<name>A0A5E4Q4D9_9NEOP</name>